<reference evidence="4" key="1">
    <citation type="submission" date="2016-02" db="EMBL/GenBank/DDBJ databases">
        <authorList>
            <person name="Schultz-Johansen M."/>
            <person name="Glaring M.A."/>
            <person name="Bech P.K."/>
            <person name="Stougaard P."/>
        </authorList>
    </citation>
    <scope>NUCLEOTIDE SEQUENCE [LARGE SCALE GENOMIC DNA]</scope>
    <source>
        <strain evidence="4">S66</strain>
    </source>
</reference>
<dbReference type="STRING" id="1799789.AX660_09730"/>
<evidence type="ECO:0000256" key="1">
    <source>
        <dbReference type="SAM" id="Phobius"/>
    </source>
</evidence>
<proteinExistence type="predicted"/>
<dbReference type="GO" id="GO:0000155">
    <property type="term" value="F:phosphorelay sensor kinase activity"/>
    <property type="evidence" value="ECO:0007669"/>
    <property type="project" value="InterPro"/>
</dbReference>
<dbReference type="InterPro" id="IPR050640">
    <property type="entry name" value="Bact_2-comp_sensor_kinase"/>
</dbReference>
<feature type="domain" description="Signal transduction histidine kinase internal region" evidence="2">
    <location>
        <begin position="155"/>
        <end position="233"/>
    </location>
</feature>
<dbReference type="GO" id="GO:0016020">
    <property type="term" value="C:membrane"/>
    <property type="evidence" value="ECO:0007669"/>
    <property type="project" value="InterPro"/>
</dbReference>
<keyword evidence="1" id="KW-0472">Membrane</keyword>
<feature type="transmembrane region" description="Helical" evidence="1">
    <location>
        <begin position="68"/>
        <end position="94"/>
    </location>
</feature>
<dbReference type="SUPFAM" id="SSF55874">
    <property type="entry name" value="ATPase domain of HSP90 chaperone/DNA topoisomerase II/histidine kinase"/>
    <property type="match status" value="1"/>
</dbReference>
<evidence type="ECO:0000259" key="2">
    <source>
        <dbReference type="Pfam" id="PF06580"/>
    </source>
</evidence>
<name>A0A136A4U6_9ALTE</name>
<dbReference type="Pfam" id="PF06580">
    <property type="entry name" value="His_kinase"/>
    <property type="match status" value="1"/>
</dbReference>
<comment type="caution">
    <text evidence="3">The sequence shown here is derived from an EMBL/GenBank/DDBJ whole genome shotgun (WGS) entry which is preliminary data.</text>
</comment>
<dbReference type="RefSeq" id="WP_068374330.1">
    <property type="nucleotide sequence ID" value="NZ_LSNE01000003.1"/>
</dbReference>
<feature type="transmembrane region" description="Helical" evidence="1">
    <location>
        <begin position="114"/>
        <end position="131"/>
    </location>
</feature>
<sequence length="349" mass="40129">MHTHYWRYQLAGWLTLLGLDFLGKFIANMFQPSLLVAVIVLYGYGLFASHGLRYVYKHHLRGLAIWKVLPLSLLLSLLAAFLATSGLMAVLFIFGHPAFAQPITQPIMIFQYNLFLMWLFLFIWTGLYLFITRQRQVDDLSQQHQELQNNLEQSQLHALLNQLNPHFMFNCINNIRALILEDSHKARDMLAHMADMLRYNLQDKQQAQEVLKIELDIAHAFMQLASIQFEQRLCFSQHIQPTIDLQILVPRMLIQLLLENAVKHGIAHLPQGGEVILHISCEQQQLRIEVSNDGLLQTHTGQGIGLQNIRSRLKMLYGDEARFDIIQQGNKVVATTLIPMTEVATCKLL</sequence>
<feature type="transmembrane region" description="Helical" evidence="1">
    <location>
        <begin position="33"/>
        <end position="56"/>
    </location>
</feature>
<dbReference type="InterPro" id="IPR036890">
    <property type="entry name" value="HATPase_C_sf"/>
</dbReference>
<organism evidence="3 4">
    <name type="scientific">Paraglaciecola hydrolytica</name>
    <dbReference type="NCBI Taxonomy" id="1799789"/>
    <lineage>
        <taxon>Bacteria</taxon>
        <taxon>Pseudomonadati</taxon>
        <taxon>Pseudomonadota</taxon>
        <taxon>Gammaproteobacteria</taxon>
        <taxon>Alteromonadales</taxon>
        <taxon>Alteromonadaceae</taxon>
        <taxon>Paraglaciecola</taxon>
    </lineage>
</organism>
<evidence type="ECO:0000313" key="4">
    <source>
        <dbReference type="Proteomes" id="UP000070299"/>
    </source>
</evidence>
<keyword evidence="4" id="KW-1185">Reference proteome</keyword>
<dbReference type="EMBL" id="LSNE01000003">
    <property type="protein sequence ID" value="KXI30253.1"/>
    <property type="molecule type" value="Genomic_DNA"/>
</dbReference>
<dbReference type="Gene3D" id="3.30.565.10">
    <property type="entry name" value="Histidine kinase-like ATPase, C-terminal domain"/>
    <property type="match status" value="1"/>
</dbReference>
<dbReference type="PANTHER" id="PTHR34220:SF7">
    <property type="entry name" value="SENSOR HISTIDINE KINASE YPDA"/>
    <property type="match status" value="1"/>
</dbReference>
<gene>
    <name evidence="3" type="ORF">AX660_09730</name>
</gene>
<dbReference type="InterPro" id="IPR010559">
    <property type="entry name" value="Sig_transdc_His_kin_internal"/>
</dbReference>
<evidence type="ECO:0000313" key="3">
    <source>
        <dbReference type="EMBL" id="KXI30253.1"/>
    </source>
</evidence>
<dbReference type="PANTHER" id="PTHR34220">
    <property type="entry name" value="SENSOR HISTIDINE KINASE YPDA"/>
    <property type="match status" value="1"/>
</dbReference>
<keyword evidence="1" id="KW-0812">Transmembrane</keyword>
<keyword evidence="1" id="KW-1133">Transmembrane helix</keyword>
<dbReference type="AlphaFoldDB" id="A0A136A4U6"/>
<accession>A0A136A4U6</accession>
<dbReference type="Proteomes" id="UP000070299">
    <property type="component" value="Unassembled WGS sequence"/>
</dbReference>
<protein>
    <recommendedName>
        <fullName evidence="2">Signal transduction histidine kinase internal region domain-containing protein</fullName>
    </recommendedName>
</protein>
<dbReference type="OrthoDB" id="2514702at2"/>